<dbReference type="SUPFAM" id="SSF48371">
    <property type="entry name" value="ARM repeat"/>
    <property type="match status" value="1"/>
</dbReference>
<dbReference type="OrthoDB" id="6246568at2759"/>
<dbReference type="InterPro" id="IPR016024">
    <property type="entry name" value="ARM-type_fold"/>
</dbReference>
<accession>A0A8E0S0J2</accession>
<evidence type="ECO:0000313" key="1">
    <source>
        <dbReference type="EMBL" id="KAA0197969.1"/>
    </source>
</evidence>
<organism evidence="1 2">
    <name type="scientific">Fasciolopsis buskii</name>
    <dbReference type="NCBI Taxonomy" id="27845"/>
    <lineage>
        <taxon>Eukaryota</taxon>
        <taxon>Metazoa</taxon>
        <taxon>Spiralia</taxon>
        <taxon>Lophotrochozoa</taxon>
        <taxon>Platyhelminthes</taxon>
        <taxon>Trematoda</taxon>
        <taxon>Digenea</taxon>
        <taxon>Plagiorchiida</taxon>
        <taxon>Echinostomata</taxon>
        <taxon>Echinostomatoidea</taxon>
        <taxon>Fasciolidae</taxon>
        <taxon>Fasciolopsis</taxon>
    </lineage>
</organism>
<dbReference type="Proteomes" id="UP000728185">
    <property type="component" value="Unassembled WGS sequence"/>
</dbReference>
<protein>
    <submittedName>
        <fullName evidence="1">Uncharacterized protein</fullName>
    </submittedName>
</protein>
<proteinExistence type="predicted"/>
<dbReference type="Gene3D" id="1.25.10.10">
    <property type="entry name" value="Leucine-rich Repeat Variant"/>
    <property type="match status" value="1"/>
</dbReference>
<comment type="caution">
    <text evidence="1">The sequence shown here is derived from an EMBL/GenBank/DDBJ whole genome shotgun (WGS) entry which is preliminary data.</text>
</comment>
<name>A0A8E0S0J2_9TREM</name>
<reference evidence="1" key="1">
    <citation type="submission" date="2019-05" db="EMBL/GenBank/DDBJ databases">
        <title>Annotation for the trematode Fasciolopsis buski.</title>
        <authorList>
            <person name="Choi Y.-J."/>
        </authorList>
    </citation>
    <scope>NUCLEOTIDE SEQUENCE</scope>
    <source>
        <strain evidence="1">HT</strain>
        <tissue evidence="1">Whole worm</tissue>
    </source>
</reference>
<dbReference type="AlphaFoldDB" id="A0A8E0S0J2"/>
<evidence type="ECO:0000313" key="2">
    <source>
        <dbReference type="Proteomes" id="UP000728185"/>
    </source>
</evidence>
<dbReference type="EMBL" id="LUCM01002016">
    <property type="protein sequence ID" value="KAA0197969.1"/>
    <property type="molecule type" value="Genomic_DNA"/>
</dbReference>
<gene>
    <name evidence="1" type="ORF">FBUS_01100</name>
</gene>
<keyword evidence="2" id="KW-1185">Reference proteome</keyword>
<sequence>MVSALVLTAIRRCDDVTISFLRRKVLNTGFTRQGNMDNRASARIEKLDRWIAAVCLGAIGYYEPAVFKFLLKLLFTRLKQLIPCTKLMTDFEQARWAEISCVASVNYSGDSEPESNRANYDWQKAAVIRSEKLGRYLHNFCLTELTKFIEIHIIVKSMKENTAVRKLRDMALFDLHSALRMSSYDALASLKISFDMSAVSLEQRLSEVKCESCRPKPGCYRRMSATQAEFTSTRKVEVLYKLLLEAVDEERKLAILSAALTNRASSIRKTACSLIASTGNVANSFWIRRLLRIITRDPDGGVRISAIRALKERVLKFVEAEEKSSLPPVLEHLHQSLRNATRDELDSQVRYQLIQLLIDLIELEIISRETNEDITDRNIDELLHQSDSYLDEADTSDKQAIILESDGFNAEPSNSLINNLPVLSQLQPSVIKSLATLSPTSAKYHMHGQKKPVQFQLSGTYQLLKRFERSDPCPAIRKMLSSRTDKLFTLLLNREIRKVGPEEVVILTNDRQLIRQIVHKLGRGDIGQLYRDMTDTKTEFYKRHLENGNG</sequence>
<dbReference type="InterPro" id="IPR011989">
    <property type="entry name" value="ARM-like"/>
</dbReference>